<dbReference type="InterPro" id="IPR052655">
    <property type="entry name" value="AKNA_Centrosome-Trans_reg"/>
</dbReference>
<dbReference type="EMBL" id="JAMKFB020000021">
    <property type="protein sequence ID" value="KAL0163050.1"/>
    <property type="molecule type" value="Genomic_DNA"/>
</dbReference>
<organism evidence="2 3">
    <name type="scientific">Cirrhinus mrigala</name>
    <name type="common">Mrigala</name>
    <dbReference type="NCBI Taxonomy" id="683832"/>
    <lineage>
        <taxon>Eukaryota</taxon>
        <taxon>Metazoa</taxon>
        <taxon>Chordata</taxon>
        <taxon>Craniata</taxon>
        <taxon>Vertebrata</taxon>
        <taxon>Euteleostomi</taxon>
        <taxon>Actinopterygii</taxon>
        <taxon>Neopterygii</taxon>
        <taxon>Teleostei</taxon>
        <taxon>Ostariophysi</taxon>
        <taxon>Cypriniformes</taxon>
        <taxon>Cyprinidae</taxon>
        <taxon>Labeoninae</taxon>
        <taxon>Labeonini</taxon>
        <taxon>Cirrhinus</taxon>
    </lineage>
</organism>
<proteinExistence type="predicted"/>
<evidence type="ECO:0000313" key="3">
    <source>
        <dbReference type="Proteomes" id="UP001529510"/>
    </source>
</evidence>
<protein>
    <submittedName>
        <fullName evidence="2">Uncharacterized protein</fullName>
    </submittedName>
</protein>
<comment type="caution">
    <text evidence="2">The sequence shown here is derived from an EMBL/GenBank/DDBJ whole genome shotgun (WGS) entry which is preliminary data.</text>
</comment>
<feature type="non-terminal residue" evidence="2">
    <location>
        <position position="60"/>
    </location>
</feature>
<gene>
    <name evidence="2" type="ORF">M9458_042446</name>
</gene>
<feature type="non-terminal residue" evidence="2">
    <location>
        <position position="1"/>
    </location>
</feature>
<sequence length="60" mass="6746">VRFPKKSGYRPPKSRQPSHDRTTHLDLPLVFKSPAEIVKEVLLSSSDGGTHKRLHSTVPE</sequence>
<dbReference type="Proteomes" id="UP001529510">
    <property type="component" value="Unassembled WGS sequence"/>
</dbReference>
<accession>A0ABD0NNQ5</accession>
<dbReference type="AlphaFoldDB" id="A0ABD0NNQ5"/>
<evidence type="ECO:0000256" key="1">
    <source>
        <dbReference type="SAM" id="MobiDB-lite"/>
    </source>
</evidence>
<dbReference type="PANTHER" id="PTHR21510:SF15">
    <property type="entry name" value="MICROTUBULE ORGANIZATION PROTEIN AKNA"/>
    <property type="match status" value="1"/>
</dbReference>
<reference evidence="2 3" key="1">
    <citation type="submission" date="2024-05" db="EMBL/GenBank/DDBJ databases">
        <title>Genome sequencing and assembly of Indian major carp, Cirrhinus mrigala (Hamilton, 1822).</title>
        <authorList>
            <person name="Mohindra V."/>
            <person name="Chowdhury L.M."/>
            <person name="Lal K."/>
            <person name="Jena J.K."/>
        </authorList>
    </citation>
    <scope>NUCLEOTIDE SEQUENCE [LARGE SCALE GENOMIC DNA]</scope>
    <source>
        <strain evidence="2">CM1030</strain>
        <tissue evidence="2">Blood</tissue>
    </source>
</reference>
<evidence type="ECO:0000313" key="2">
    <source>
        <dbReference type="EMBL" id="KAL0163050.1"/>
    </source>
</evidence>
<feature type="region of interest" description="Disordered" evidence="1">
    <location>
        <begin position="1"/>
        <end position="25"/>
    </location>
</feature>
<keyword evidence="3" id="KW-1185">Reference proteome</keyword>
<name>A0ABD0NNQ5_CIRMR</name>
<dbReference type="PANTHER" id="PTHR21510">
    <property type="entry name" value="AKNA DOMAIN-CONTAINING PROTEIN"/>
    <property type="match status" value="1"/>
</dbReference>